<evidence type="ECO:0008006" key="4">
    <source>
        <dbReference type="Google" id="ProtNLM"/>
    </source>
</evidence>
<protein>
    <recommendedName>
        <fullName evidence="4">Transposase</fullName>
    </recommendedName>
</protein>
<dbReference type="OrthoDB" id="7459855at2"/>
<sequence length="129" mass="14268">MEHPTQKANDLSRSSTVLEQSTTLIAVIEMSLSSWVVVGIVPGLDRHPLKKLRANQGALLRLLHRWREEAAKFGHTIPRIAVAFEAGRDGFWLARWLRVRGVEPSSIQRASPSPASTGRLKPIVSTPSI</sequence>
<evidence type="ECO:0000313" key="2">
    <source>
        <dbReference type="EMBL" id="APG14890.1"/>
    </source>
</evidence>
<proteinExistence type="predicted"/>
<dbReference type="RefSeq" id="WP_071916483.1">
    <property type="nucleotide sequence ID" value="NZ_CP017637.1"/>
</dbReference>
<feature type="compositionally biased region" description="Polar residues" evidence="1">
    <location>
        <begin position="107"/>
        <end position="116"/>
    </location>
</feature>
<dbReference type="EMBL" id="CP017637">
    <property type="protein sequence ID" value="APG14890.1"/>
    <property type="molecule type" value="Genomic_DNA"/>
</dbReference>
<name>A0A1L3FNN5_BRAJP</name>
<accession>A0A1L3FNN5</accession>
<dbReference type="Proteomes" id="UP000181962">
    <property type="component" value="Chromosome"/>
</dbReference>
<feature type="region of interest" description="Disordered" evidence="1">
    <location>
        <begin position="107"/>
        <end position="129"/>
    </location>
</feature>
<reference evidence="2 3" key="1">
    <citation type="submission" date="2016-11" db="EMBL/GenBank/DDBJ databases">
        <title>Complete Genome Sequence of Bradyrhizobium sp. strain J5, an isolated from soybean nodule in Hokkaido.</title>
        <authorList>
            <person name="Kanehara K."/>
        </authorList>
    </citation>
    <scope>NUCLEOTIDE SEQUENCE [LARGE SCALE GENOMIC DNA]</scope>
    <source>
        <strain evidence="2 3">J5</strain>
    </source>
</reference>
<evidence type="ECO:0000313" key="3">
    <source>
        <dbReference type="Proteomes" id="UP000181962"/>
    </source>
</evidence>
<dbReference type="AlphaFoldDB" id="A0A1L3FNN5"/>
<gene>
    <name evidence="2" type="ORF">BKD09_41800</name>
</gene>
<evidence type="ECO:0000256" key="1">
    <source>
        <dbReference type="SAM" id="MobiDB-lite"/>
    </source>
</evidence>
<organism evidence="2 3">
    <name type="scientific">Bradyrhizobium japonicum</name>
    <dbReference type="NCBI Taxonomy" id="375"/>
    <lineage>
        <taxon>Bacteria</taxon>
        <taxon>Pseudomonadati</taxon>
        <taxon>Pseudomonadota</taxon>
        <taxon>Alphaproteobacteria</taxon>
        <taxon>Hyphomicrobiales</taxon>
        <taxon>Nitrobacteraceae</taxon>
        <taxon>Bradyrhizobium</taxon>
    </lineage>
</organism>